<evidence type="ECO:0000313" key="1">
    <source>
        <dbReference type="EMBL" id="CEG57848.1"/>
    </source>
</evidence>
<gene>
    <name evidence="1" type="ORF">LFA_2475</name>
</gene>
<dbReference type="EMBL" id="LN614827">
    <property type="protein sequence ID" value="CEG57848.1"/>
    <property type="molecule type" value="Genomic_DNA"/>
</dbReference>
<dbReference type="Proteomes" id="UP000032430">
    <property type="component" value="Chromosome I"/>
</dbReference>
<dbReference type="STRING" id="1212491.LFA_2475"/>
<dbReference type="OrthoDB" id="9803772at2"/>
<proteinExistence type="predicted"/>
<protein>
    <submittedName>
        <fullName evidence="1">Uncharacterized protein</fullName>
    </submittedName>
</protein>
<reference evidence="2" key="1">
    <citation type="submission" date="2014-09" db="EMBL/GenBank/DDBJ databases">
        <authorList>
            <person name="Gomez-Valero L."/>
        </authorList>
    </citation>
    <scope>NUCLEOTIDE SEQUENCE [LARGE SCALE GENOMIC DNA]</scope>
    <source>
        <strain evidence="2">ATCC700992</strain>
    </source>
</reference>
<dbReference type="AlphaFoldDB" id="A0A098G5R7"/>
<keyword evidence="2" id="KW-1185">Reference proteome</keyword>
<accession>A0A098G5R7</accession>
<name>A0A098G5R7_9GAMM</name>
<evidence type="ECO:0000313" key="2">
    <source>
        <dbReference type="Proteomes" id="UP000032430"/>
    </source>
</evidence>
<dbReference type="HOGENOM" id="CLU_2880351_0_0_6"/>
<sequence>MAELEAVKKQNKVGIGVGLYDGYGSAQRLYIKRGYIPDGLGVTYDYNHVTPGADVCLDDDLVL</sequence>
<dbReference type="RefSeq" id="WP_052673947.1">
    <property type="nucleotide sequence ID" value="NZ_LN614827.1"/>
</dbReference>
<organism evidence="1 2">
    <name type="scientific">Legionella fallonii LLAP-10</name>
    <dbReference type="NCBI Taxonomy" id="1212491"/>
    <lineage>
        <taxon>Bacteria</taxon>
        <taxon>Pseudomonadati</taxon>
        <taxon>Pseudomonadota</taxon>
        <taxon>Gammaproteobacteria</taxon>
        <taxon>Legionellales</taxon>
        <taxon>Legionellaceae</taxon>
        <taxon>Legionella</taxon>
    </lineage>
</organism>
<dbReference type="KEGG" id="lfa:LFA_2475"/>